<evidence type="ECO:0000256" key="1">
    <source>
        <dbReference type="ARBA" id="ARBA00022741"/>
    </source>
</evidence>
<keyword evidence="1" id="KW-0547">Nucleotide-binding</keyword>
<dbReference type="RefSeq" id="WP_311360414.1">
    <property type="nucleotide sequence ID" value="NZ_JAVRIE010000001.1"/>
</dbReference>
<keyword evidence="6" id="KW-1185">Reference proteome</keyword>
<dbReference type="Gene3D" id="3.30.1360.40">
    <property type="match status" value="1"/>
</dbReference>
<proteinExistence type="predicted"/>
<evidence type="ECO:0000259" key="4">
    <source>
        <dbReference type="SMART" id="SM00796"/>
    </source>
</evidence>
<evidence type="ECO:0000256" key="2">
    <source>
        <dbReference type="ARBA" id="ARBA00022801"/>
    </source>
</evidence>
<comment type="caution">
    <text evidence="5">The sequence shown here is derived from an EMBL/GenBank/DDBJ whole genome shotgun (WGS) entry which is preliminary data.</text>
</comment>
<evidence type="ECO:0000313" key="6">
    <source>
        <dbReference type="Proteomes" id="UP001249020"/>
    </source>
</evidence>
<evidence type="ECO:0000313" key="5">
    <source>
        <dbReference type="EMBL" id="MDT0581635.1"/>
    </source>
</evidence>
<sequence>MTEDAPTLYQVKQSKEESLLELRLPSGETGKQTIHLRICIASDCALIVYADLDELLLANHVIKQLSRAILQRRPSYLLEYIPSYKSLFLEFDLLEADLYEARAFVKSCLSEASFIHAVSDDLKALQGGAIDVACNKAHRIPVCYELLDLPSDLEKVSQETSLTCKEVIATHCTSQLQVFATGFLPGFAYLGEIDESIQIPRLSQPRARVPSGAVAIADKQTAIYPIESPGGWHILGYTPISLISENPEKASLLQVGDRIQFYEISAKEYLKMCSEQASKCE</sequence>
<feature type="domain" description="Carboxyltransferase" evidence="4">
    <location>
        <begin position="36"/>
        <end position="253"/>
    </location>
</feature>
<dbReference type="GO" id="GO:0005524">
    <property type="term" value="F:ATP binding"/>
    <property type="evidence" value="ECO:0007669"/>
    <property type="project" value="UniProtKB-KW"/>
</dbReference>
<protein>
    <submittedName>
        <fullName evidence="5">Allophanate hydrolase subunit 1</fullName>
    </submittedName>
</protein>
<dbReference type="EMBL" id="JAVRIE010000001">
    <property type="protein sequence ID" value="MDT0581635.1"/>
    <property type="molecule type" value="Genomic_DNA"/>
</dbReference>
<keyword evidence="2 5" id="KW-0378">Hydrolase</keyword>
<reference evidence="5 6" key="1">
    <citation type="submission" date="2023-09" db="EMBL/GenBank/DDBJ databases">
        <authorList>
            <person name="Rey-Velasco X."/>
        </authorList>
    </citation>
    <scope>NUCLEOTIDE SEQUENCE [LARGE SCALE GENOMIC DNA]</scope>
    <source>
        <strain evidence="5 6">W409</strain>
    </source>
</reference>
<dbReference type="GO" id="GO:0016787">
    <property type="term" value="F:hydrolase activity"/>
    <property type="evidence" value="ECO:0007669"/>
    <property type="project" value="UniProtKB-KW"/>
</dbReference>
<dbReference type="InterPro" id="IPR010016">
    <property type="entry name" value="PxpB"/>
</dbReference>
<accession>A0AAW8R0L9</accession>
<organism evidence="5 6">
    <name type="scientific">Brumicola blandensis</name>
    <dbReference type="NCBI Taxonomy" id="3075611"/>
    <lineage>
        <taxon>Bacteria</taxon>
        <taxon>Pseudomonadati</taxon>
        <taxon>Pseudomonadota</taxon>
        <taxon>Gammaproteobacteria</taxon>
        <taxon>Alteromonadales</taxon>
        <taxon>Alteromonadaceae</taxon>
        <taxon>Brumicola</taxon>
    </lineage>
</organism>
<keyword evidence="3" id="KW-0067">ATP-binding</keyword>
<dbReference type="InterPro" id="IPR003833">
    <property type="entry name" value="CT_C_D"/>
</dbReference>
<evidence type="ECO:0000256" key="3">
    <source>
        <dbReference type="ARBA" id="ARBA00022840"/>
    </source>
</evidence>
<dbReference type="Pfam" id="PF02682">
    <property type="entry name" value="CT_C_D"/>
    <property type="match status" value="1"/>
</dbReference>
<dbReference type="AlphaFoldDB" id="A0AAW8R0L9"/>
<dbReference type="SUPFAM" id="SSF160467">
    <property type="entry name" value="PH0987 N-terminal domain-like"/>
    <property type="match status" value="1"/>
</dbReference>
<gene>
    <name evidence="5" type="ORF">RM544_03720</name>
</gene>
<dbReference type="SMART" id="SM00796">
    <property type="entry name" value="AHS1"/>
    <property type="match status" value="1"/>
</dbReference>
<dbReference type="InterPro" id="IPR029000">
    <property type="entry name" value="Cyclophilin-like_dom_sf"/>
</dbReference>
<name>A0AAW8R0L9_9ALTE</name>
<dbReference type="PANTHER" id="PTHR34698">
    <property type="entry name" value="5-OXOPROLINASE SUBUNIT B"/>
    <property type="match status" value="1"/>
</dbReference>
<dbReference type="SUPFAM" id="SSF50891">
    <property type="entry name" value="Cyclophilin-like"/>
    <property type="match status" value="1"/>
</dbReference>
<dbReference type="Proteomes" id="UP001249020">
    <property type="component" value="Unassembled WGS sequence"/>
</dbReference>
<dbReference type="PANTHER" id="PTHR34698:SF2">
    <property type="entry name" value="5-OXOPROLINASE SUBUNIT B"/>
    <property type="match status" value="1"/>
</dbReference>
<dbReference type="Gene3D" id="2.40.100.10">
    <property type="entry name" value="Cyclophilin-like"/>
    <property type="match status" value="1"/>
</dbReference>